<reference evidence="4" key="1">
    <citation type="submission" date="2022-01" db="EMBL/GenBank/DDBJ databases">
        <authorList>
            <person name="Braso-Vives M."/>
        </authorList>
    </citation>
    <scope>NUCLEOTIDE SEQUENCE</scope>
</reference>
<evidence type="ECO:0000259" key="3">
    <source>
        <dbReference type="Pfam" id="PF10017"/>
    </source>
</evidence>
<evidence type="ECO:0000313" key="4">
    <source>
        <dbReference type="EMBL" id="CAH1264929.1"/>
    </source>
</evidence>
<feature type="domain" description="Histidine-specific methyltransferase SAM-dependent" evidence="3">
    <location>
        <begin position="16"/>
        <end position="312"/>
    </location>
</feature>
<gene>
    <name evidence="4" type="primary">Hypp3096</name>
    <name evidence="4" type="ORF">BLAG_LOCUS19103</name>
</gene>
<dbReference type="AlphaFoldDB" id="A0A8K0ESZ7"/>
<dbReference type="InterPro" id="IPR019257">
    <property type="entry name" value="MeTrfase_dom"/>
</dbReference>
<keyword evidence="2" id="KW-0808">Transferase</keyword>
<dbReference type="PANTHER" id="PTHR43397">
    <property type="entry name" value="ERGOTHIONEINE BIOSYNTHESIS PROTEIN 1"/>
    <property type="match status" value="1"/>
</dbReference>
<evidence type="ECO:0000313" key="5">
    <source>
        <dbReference type="Proteomes" id="UP000838412"/>
    </source>
</evidence>
<dbReference type="EMBL" id="OV696690">
    <property type="protein sequence ID" value="CAH1264929.1"/>
    <property type="molecule type" value="Genomic_DNA"/>
</dbReference>
<sequence>MGSSRNDVISAELMPVVSSLTSDRKHVPHWYLYDTRGSEVFEETVRTSSSYTVWKHEHALLQRHVAEIVSQTPSPAMLVELGSGASSKTRPVIEAMIERQGALTYVPVDIAKDFIEEVSRELERDYSALKVEPFGGLFMDGLRHVAGRPEPKLLLFLGNSIGNVPIDEQVDMMKEIRTYLNANDRLVLGLDMNAERKALLKGYRAPNSRGLSPFLNNFIDRLNKDFDGDMDKTKFEDIVDFVQNPIEGDTPSYIRKYLKSSELQRVHLRKLGVTVNFAAGEELYLSAGPNYSCKFSEHQVRRLADKSNFAVQVSRKSLQISIQAVTAGEQSVVRETLPGRILQDIPLQPSFPKTFNMAVRLGMTSLTRHVVRMARRYSDVSGDLRYVVSSLTSERKRVPHWYMYDTRGSELFEEIARKSSTYNLWQHEYTLLQSHMKDIMSAMSSPATLVELGSGASSKTRPVIEAMIERQGVLTYVPVDIAKDYIEEVSRELEREYSALKVEPFGGLFMDGLRHVAGRPEPKLLLFLGNSIGNVPIDEQVDMMKEIRTYLKAQDRFVLGLDLNTDRESVMKVYHTGDRRPWLENIIDRLNRDFDGNIDKMKFEPTTDFVQNPAEGDTPSYVERYLKNTAMQRVHLRKLGLDIDFPAGERLYLSDGPNYSCKFSEHQARRLAEKSDFAVEGLFANQEAKFCLVCLAPK</sequence>
<dbReference type="Gene3D" id="3.40.50.150">
    <property type="entry name" value="Vaccinia Virus protein VP39"/>
    <property type="match status" value="2"/>
</dbReference>
<dbReference type="OrthoDB" id="4190at2759"/>
<keyword evidence="1" id="KW-0489">Methyltransferase</keyword>
<keyword evidence="5" id="KW-1185">Reference proteome</keyword>
<evidence type="ECO:0000256" key="1">
    <source>
        <dbReference type="ARBA" id="ARBA00022603"/>
    </source>
</evidence>
<proteinExistence type="predicted"/>
<dbReference type="PANTHER" id="PTHR43397:SF1">
    <property type="entry name" value="ERGOTHIONEINE BIOSYNTHESIS PROTEIN 1"/>
    <property type="match status" value="1"/>
</dbReference>
<name>A0A8K0ESZ7_BRALA</name>
<dbReference type="Pfam" id="PF10017">
    <property type="entry name" value="Methyltransf_33"/>
    <property type="match status" value="2"/>
</dbReference>
<dbReference type="GO" id="GO:0032259">
    <property type="term" value="P:methylation"/>
    <property type="evidence" value="ECO:0007669"/>
    <property type="project" value="UniProtKB-KW"/>
</dbReference>
<dbReference type="GO" id="GO:0008168">
    <property type="term" value="F:methyltransferase activity"/>
    <property type="evidence" value="ECO:0007669"/>
    <property type="project" value="UniProtKB-KW"/>
</dbReference>
<evidence type="ECO:0000256" key="2">
    <source>
        <dbReference type="ARBA" id="ARBA00022679"/>
    </source>
</evidence>
<feature type="domain" description="Histidine-specific methyltransferase SAM-dependent" evidence="3">
    <location>
        <begin position="387"/>
        <end position="695"/>
    </location>
</feature>
<dbReference type="InterPro" id="IPR051128">
    <property type="entry name" value="EgtD_Methyltrsf_superfamily"/>
</dbReference>
<dbReference type="InterPro" id="IPR029063">
    <property type="entry name" value="SAM-dependent_MTases_sf"/>
</dbReference>
<accession>A0A8K0ESZ7</accession>
<protein>
    <submittedName>
        <fullName evidence="4">Hypp3096 protein</fullName>
    </submittedName>
</protein>
<organism evidence="4 5">
    <name type="scientific">Branchiostoma lanceolatum</name>
    <name type="common">Common lancelet</name>
    <name type="synonym">Amphioxus lanceolatum</name>
    <dbReference type="NCBI Taxonomy" id="7740"/>
    <lineage>
        <taxon>Eukaryota</taxon>
        <taxon>Metazoa</taxon>
        <taxon>Chordata</taxon>
        <taxon>Cephalochordata</taxon>
        <taxon>Leptocardii</taxon>
        <taxon>Amphioxiformes</taxon>
        <taxon>Branchiostomatidae</taxon>
        <taxon>Branchiostoma</taxon>
    </lineage>
</organism>
<dbReference type="Proteomes" id="UP000838412">
    <property type="component" value="Chromosome 5"/>
</dbReference>